<comment type="subcellular location">
    <subcellularLocation>
        <location evidence="1">Secreted</location>
    </subcellularLocation>
</comment>
<dbReference type="PANTHER" id="PTHR23192">
    <property type="entry name" value="OLFACTOMEDIN-RELATED"/>
    <property type="match status" value="1"/>
</dbReference>
<comment type="caution">
    <text evidence="6">The sequence shown here is derived from an EMBL/GenBank/DDBJ whole genome shotgun (WGS) entry which is preliminary data.</text>
</comment>
<feature type="non-terminal residue" evidence="6">
    <location>
        <position position="346"/>
    </location>
</feature>
<evidence type="ECO:0000259" key="5">
    <source>
        <dbReference type="PROSITE" id="PS51132"/>
    </source>
</evidence>
<proteinExistence type="predicted"/>
<dbReference type="Pfam" id="PF02191">
    <property type="entry name" value="OLF"/>
    <property type="match status" value="1"/>
</dbReference>
<dbReference type="EMBL" id="BTSY01000005">
    <property type="protein sequence ID" value="GMT27771.1"/>
    <property type="molecule type" value="Genomic_DNA"/>
</dbReference>
<keyword evidence="2" id="KW-0964">Secreted</keyword>
<dbReference type="GO" id="GO:0007165">
    <property type="term" value="P:signal transduction"/>
    <property type="evidence" value="ECO:0007669"/>
    <property type="project" value="TreeGrafter"/>
</dbReference>
<feature type="non-terminal residue" evidence="6">
    <location>
        <position position="1"/>
    </location>
</feature>
<sequence length="346" mass="39613">YFQNELSMGSSCSTRSKRSIEIRKEDEEEQSEEEKEKLRENSLYFPVYAQISKKAMRSLCLEHNREKSIKKNKRMKEKRRDEKRREEGRKQRKSERDPCSNDVIFSTPRLISRRSHSNGCAIRDGNTWFICEFHMGYTLLEFADTSSLSASLPRSLKILPFPYDGTDAAAINGSVAYFHDGQLVLHNFVTSQTNRLPLNINKGAIYNSSFSTVDIQSDEHGLWILYREKMKDTLTVSRVSIPALRLVCNLFFKNKSLILRVIQSWSLSLRPSQYCNSFIRCGILHTMSCGANSSVSLRQVFDFYSGIDIVGKETVFTGIPEAINSAQYDPISHSLTIFSQGSIYSI</sequence>
<evidence type="ECO:0000256" key="4">
    <source>
        <dbReference type="SAM" id="MobiDB-lite"/>
    </source>
</evidence>
<protein>
    <recommendedName>
        <fullName evidence="5">Olfactomedin-like domain-containing protein</fullName>
    </recommendedName>
</protein>
<keyword evidence="3" id="KW-1015">Disulfide bond</keyword>
<feature type="region of interest" description="Disordered" evidence="4">
    <location>
        <begin position="67"/>
        <end position="101"/>
    </location>
</feature>
<evidence type="ECO:0000256" key="1">
    <source>
        <dbReference type="ARBA" id="ARBA00004613"/>
    </source>
</evidence>
<feature type="domain" description="Olfactomedin-like" evidence="5">
    <location>
        <begin position="98"/>
        <end position="346"/>
    </location>
</feature>
<evidence type="ECO:0000256" key="2">
    <source>
        <dbReference type="ARBA" id="ARBA00022525"/>
    </source>
</evidence>
<evidence type="ECO:0000256" key="3">
    <source>
        <dbReference type="PROSITE-ProRule" id="PRU00446"/>
    </source>
</evidence>
<feature type="disulfide bond" evidence="3">
    <location>
        <begin position="99"/>
        <end position="281"/>
    </location>
</feature>
<accession>A0AAV5WAC6</accession>
<evidence type="ECO:0000313" key="7">
    <source>
        <dbReference type="Proteomes" id="UP001432322"/>
    </source>
</evidence>
<evidence type="ECO:0000313" key="6">
    <source>
        <dbReference type="EMBL" id="GMT27771.1"/>
    </source>
</evidence>
<reference evidence="6" key="1">
    <citation type="submission" date="2023-10" db="EMBL/GenBank/DDBJ databases">
        <title>Genome assembly of Pristionchus species.</title>
        <authorList>
            <person name="Yoshida K."/>
            <person name="Sommer R.J."/>
        </authorList>
    </citation>
    <scope>NUCLEOTIDE SEQUENCE</scope>
    <source>
        <strain evidence="6">RS5133</strain>
    </source>
</reference>
<dbReference type="InterPro" id="IPR050605">
    <property type="entry name" value="Olfactomedin-like_domain"/>
</dbReference>
<dbReference type="SMART" id="SM00284">
    <property type="entry name" value="OLF"/>
    <property type="match status" value="1"/>
</dbReference>
<name>A0AAV5WAC6_9BILA</name>
<gene>
    <name evidence="6" type="ORF">PFISCL1PPCAC_19068</name>
</gene>
<dbReference type="PROSITE" id="PS51132">
    <property type="entry name" value="OLF"/>
    <property type="match status" value="1"/>
</dbReference>
<organism evidence="6 7">
    <name type="scientific">Pristionchus fissidentatus</name>
    <dbReference type="NCBI Taxonomy" id="1538716"/>
    <lineage>
        <taxon>Eukaryota</taxon>
        <taxon>Metazoa</taxon>
        <taxon>Ecdysozoa</taxon>
        <taxon>Nematoda</taxon>
        <taxon>Chromadorea</taxon>
        <taxon>Rhabditida</taxon>
        <taxon>Rhabditina</taxon>
        <taxon>Diplogasteromorpha</taxon>
        <taxon>Diplogasteroidea</taxon>
        <taxon>Neodiplogasteridae</taxon>
        <taxon>Pristionchus</taxon>
    </lineage>
</organism>
<dbReference type="Proteomes" id="UP001432322">
    <property type="component" value="Unassembled WGS sequence"/>
</dbReference>
<feature type="compositionally biased region" description="Polar residues" evidence="4">
    <location>
        <begin position="1"/>
        <end position="14"/>
    </location>
</feature>
<dbReference type="PANTHER" id="PTHR23192:SF35">
    <property type="entry name" value="OLFACTOMEDIN-LIKE DOMAIN-CONTAINING PROTEIN"/>
    <property type="match status" value="1"/>
</dbReference>
<feature type="region of interest" description="Disordered" evidence="4">
    <location>
        <begin position="1"/>
        <end position="38"/>
    </location>
</feature>
<dbReference type="InterPro" id="IPR003112">
    <property type="entry name" value="Olfac-like_dom"/>
</dbReference>
<dbReference type="GO" id="GO:0005615">
    <property type="term" value="C:extracellular space"/>
    <property type="evidence" value="ECO:0007669"/>
    <property type="project" value="TreeGrafter"/>
</dbReference>
<dbReference type="AlphaFoldDB" id="A0AAV5WAC6"/>
<feature type="compositionally biased region" description="Basic and acidic residues" evidence="4">
    <location>
        <begin position="78"/>
        <end position="99"/>
    </location>
</feature>
<keyword evidence="7" id="KW-1185">Reference proteome</keyword>